<evidence type="ECO:0000256" key="1">
    <source>
        <dbReference type="SAM" id="MobiDB-lite"/>
    </source>
</evidence>
<dbReference type="EMBL" id="KV426572">
    <property type="protein sequence ID" value="KZV79725.1"/>
    <property type="molecule type" value="Genomic_DNA"/>
</dbReference>
<sequence>MRTDFREERKWKVALAHDLALACKAWYDASPEDRPSHCSKWSRLLEPEPADGDDDDDFEMDEAVDDASTLPDGSLQRTEPLTRLDAAAISALFAPPPPKSPGPLAADDPASPRRRLLQPPPTQTDAMAVDLDFDAAHQPGPPPPPSVLVPESAFTRRLPIPPLSSLPPTFNHTIKPTKLQRGEEGGHDWRRGQASCT</sequence>
<dbReference type="InParanoid" id="A0A165B2V9"/>
<gene>
    <name evidence="2" type="ORF">EXIGLDRAFT_781922</name>
</gene>
<feature type="region of interest" description="Disordered" evidence="1">
    <location>
        <begin position="30"/>
        <end position="197"/>
    </location>
</feature>
<dbReference type="STRING" id="1314781.A0A165B2V9"/>
<name>A0A165B2V9_EXIGL</name>
<keyword evidence="3" id="KW-1185">Reference proteome</keyword>
<reference evidence="2 3" key="1">
    <citation type="journal article" date="2016" name="Mol. Biol. Evol.">
        <title>Comparative Genomics of Early-Diverging Mushroom-Forming Fungi Provides Insights into the Origins of Lignocellulose Decay Capabilities.</title>
        <authorList>
            <person name="Nagy L.G."/>
            <person name="Riley R."/>
            <person name="Tritt A."/>
            <person name="Adam C."/>
            <person name="Daum C."/>
            <person name="Floudas D."/>
            <person name="Sun H."/>
            <person name="Yadav J.S."/>
            <person name="Pangilinan J."/>
            <person name="Larsson K.H."/>
            <person name="Matsuura K."/>
            <person name="Barry K."/>
            <person name="Labutti K."/>
            <person name="Kuo R."/>
            <person name="Ohm R.A."/>
            <person name="Bhattacharya S.S."/>
            <person name="Shirouzu T."/>
            <person name="Yoshinaga Y."/>
            <person name="Martin F.M."/>
            <person name="Grigoriev I.V."/>
            <person name="Hibbett D.S."/>
        </authorList>
    </citation>
    <scope>NUCLEOTIDE SEQUENCE [LARGE SCALE GENOMIC DNA]</scope>
    <source>
        <strain evidence="2 3">HHB12029</strain>
    </source>
</reference>
<evidence type="ECO:0000313" key="2">
    <source>
        <dbReference type="EMBL" id="KZV79725.1"/>
    </source>
</evidence>
<accession>A0A165B2V9</accession>
<protein>
    <submittedName>
        <fullName evidence="2">Uncharacterized protein</fullName>
    </submittedName>
</protein>
<proteinExistence type="predicted"/>
<organism evidence="2 3">
    <name type="scientific">Exidia glandulosa HHB12029</name>
    <dbReference type="NCBI Taxonomy" id="1314781"/>
    <lineage>
        <taxon>Eukaryota</taxon>
        <taxon>Fungi</taxon>
        <taxon>Dikarya</taxon>
        <taxon>Basidiomycota</taxon>
        <taxon>Agaricomycotina</taxon>
        <taxon>Agaricomycetes</taxon>
        <taxon>Auriculariales</taxon>
        <taxon>Exidiaceae</taxon>
        <taxon>Exidia</taxon>
    </lineage>
</organism>
<feature type="compositionally biased region" description="Acidic residues" evidence="1">
    <location>
        <begin position="48"/>
        <end position="65"/>
    </location>
</feature>
<dbReference type="OrthoDB" id="5364245at2759"/>
<evidence type="ECO:0000313" key="3">
    <source>
        <dbReference type="Proteomes" id="UP000077266"/>
    </source>
</evidence>
<dbReference type="AlphaFoldDB" id="A0A165B2V9"/>
<dbReference type="Proteomes" id="UP000077266">
    <property type="component" value="Unassembled WGS sequence"/>
</dbReference>
<feature type="compositionally biased region" description="Basic and acidic residues" evidence="1">
    <location>
        <begin position="180"/>
        <end position="191"/>
    </location>
</feature>